<evidence type="ECO:0000256" key="1">
    <source>
        <dbReference type="ARBA" id="ARBA00002319"/>
    </source>
</evidence>
<dbReference type="HAMAP" id="MF_01603">
    <property type="entry name" value="HldE"/>
    <property type="match status" value="1"/>
</dbReference>
<comment type="function">
    <text evidence="1 16">Catalyzes the phosphorylation of D-glycero-D-manno-heptose 7-phosphate at the C-1 position to selectively form D-glycero-beta-D-manno-heptose-1,7-bisphosphate.</text>
</comment>
<dbReference type="RefSeq" id="WP_005003650.1">
    <property type="nucleotide sequence ID" value="NZ_CH672427.1"/>
</dbReference>
<protein>
    <recommendedName>
        <fullName evidence="16">Bifunctional protein HldE</fullName>
    </recommendedName>
    <domain>
        <recommendedName>
            <fullName evidence="16">D-beta-D-heptose 7-phosphate kinase</fullName>
            <ecNumber evidence="16">2.7.1.167</ecNumber>
        </recommendedName>
        <alternativeName>
            <fullName evidence="16">D-beta-D-heptose 7-phosphotransferase</fullName>
        </alternativeName>
        <alternativeName>
            <fullName evidence="16">D-glycero-beta-D-manno-heptose-7-phosphate kinase</fullName>
        </alternativeName>
    </domain>
    <domain>
        <recommendedName>
            <fullName evidence="16">D-beta-D-heptose 1-phosphate adenylyltransferase</fullName>
            <ecNumber evidence="16">2.7.7.70</ecNumber>
        </recommendedName>
        <alternativeName>
            <fullName evidence="16">D-glycero-beta-D-manno-heptose 1-phosphate adenylyltransferase</fullName>
        </alternativeName>
    </domain>
</protein>
<dbReference type="PROSITE" id="PS00583">
    <property type="entry name" value="PFKB_KINASES_1"/>
    <property type="match status" value="1"/>
</dbReference>
<dbReference type="UniPathway" id="UPA00958"/>
<dbReference type="NCBIfam" id="TIGR02199">
    <property type="entry name" value="rfaE_dom_II"/>
    <property type="match status" value="1"/>
</dbReference>
<dbReference type="NCBIfam" id="TIGR02198">
    <property type="entry name" value="rfaE_dom_I"/>
    <property type="match status" value="1"/>
</dbReference>
<comment type="similarity">
    <text evidence="14 16">In the N-terminal section; belongs to the carbohydrate kinase PfkB family.</text>
</comment>
<dbReference type="Pfam" id="PF00294">
    <property type="entry name" value="PfkB"/>
    <property type="match status" value="1"/>
</dbReference>
<dbReference type="FunFam" id="3.40.50.620:FF:000028">
    <property type="entry name" value="Bifunctional protein HldE"/>
    <property type="match status" value="1"/>
</dbReference>
<dbReference type="Pfam" id="PF01467">
    <property type="entry name" value="CTP_transf_like"/>
    <property type="match status" value="1"/>
</dbReference>
<dbReference type="InterPro" id="IPR011611">
    <property type="entry name" value="PfkB_dom"/>
</dbReference>
<evidence type="ECO:0000256" key="4">
    <source>
        <dbReference type="ARBA" id="ARBA00011738"/>
    </source>
</evidence>
<dbReference type="GO" id="GO:0033785">
    <property type="term" value="F:heptose 7-phosphate kinase activity"/>
    <property type="evidence" value="ECO:0007669"/>
    <property type="project" value="UniProtKB-UniRule"/>
</dbReference>
<keyword evidence="10 16" id="KW-0511">Multifunctional enzyme</keyword>
<reference evidence="19 20" key="1">
    <citation type="submission" date="2006-02" db="EMBL/GenBank/DDBJ databases">
        <authorList>
            <person name="Waterbury J."/>
            <person name="Ferriera S."/>
            <person name="Johnson J."/>
            <person name="Kravitz S."/>
            <person name="Halpern A."/>
            <person name="Remington K."/>
            <person name="Beeson K."/>
            <person name="Tran B."/>
            <person name="Rogers Y.-H."/>
            <person name="Friedman R."/>
            <person name="Venter J.C."/>
        </authorList>
    </citation>
    <scope>NUCLEOTIDE SEQUENCE [LARGE SCALE GENOMIC DNA]</scope>
    <source>
        <strain evidence="19 20">Nb-231</strain>
    </source>
</reference>
<dbReference type="Gene3D" id="3.40.1190.20">
    <property type="match status" value="1"/>
</dbReference>
<evidence type="ECO:0000256" key="16">
    <source>
        <dbReference type="HAMAP-Rule" id="MF_01603"/>
    </source>
</evidence>
<dbReference type="SUPFAM" id="SSF53613">
    <property type="entry name" value="Ribokinase-like"/>
    <property type="match status" value="1"/>
</dbReference>
<dbReference type="GO" id="GO:0097171">
    <property type="term" value="P:ADP-L-glycero-beta-D-manno-heptose biosynthetic process"/>
    <property type="evidence" value="ECO:0007669"/>
    <property type="project" value="UniProtKB-UniPathway"/>
</dbReference>
<comment type="catalytic activity">
    <reaction evidence="12 16">
        <text>D-glycero-beta-D-manno-heptose 1-phosphate + ATP + H(+) = ADP-D-glycero-beta-D-manno-heptose + diphosphate</text>
        <dbReference type="Rhea" id="RHEA:27465"/>
        <dbReference type="ChEBI" id="CHEBI:15378"/>
        <dbReference type="ChEBI" id="CHEBI:30616"/>
        <dbReference type="ChEBI" id="CHEBI:33019"/>
        <dbReference type="ChEBI" id="CHEBI:59967"/>
        <dbReference type="ChEBI" id="CHEBI:61593"/>
        <dbReference type="EC" id="2.7.7.70"/>
    </reaction>
</comment>
<evidence type="ECO:0000256" key="12">
    <source>
        <dbReference type="ARBA" id="ARBA00047428"/>
    </source>
</evidence>
<keyword evidence="9 16" id="KW-0067">ATP-binding</keyword>
<dbReference type="Proteomes" id="UP000003374">
    <property type="component" value="Unassembled WGS sequence"/>
</dbReference>
<keyword evidence="6 16" id="KW-0548">Nucleotidyltransferase</keyword>
<evidence type="ECO:0000256" key="3">
    <source>
        <dbReference type="ARBA" id="ARBA00004713"/>
    </source>
</evidence>
<evidence type="ECO:0000256" key="2">
    <source>
        <dbReference type="ARBA" id="ARBA00003753"/>
    </source>
</evidence>
<dbReference type="PANTHER" id="PTHR46969:SF1">
    <property type="entry name" value="BIFUNCTIONAL PROTEIN HLDE"/>
    <property type="match status" value="1"/>
</dbReference>
<proteinExistence type="inferred from homology"/>
<dbReference type="InterPro" id="IPR029056">
    <property type="entry name" value="Ribokinase-like"/>
</dbReference>
<evidence type="ECO:0000256" key="6">
    <source>
        <dbReference type="ARBA" id="ARBA00022695"/>
    </source>
</evidence>
<dbReference type="InterPro" id="IPR011913">
    <property type="entry name" value="RfaE_dom_I"/>
</dbReference>
<comment type="pathway">
    <text evidence="16">Nucleotide-sugar biosynthesis; ADP-L-glycero-beta-D-manno-heptose biosynthesis; ADP-L-glycero-beta-D-manno-heptose from D-glycero-beta-D-manno-heptose 7-phosphate: step 3/4.</text>
</comment>
<dbReference type="InterPro" id="IPR011914">
    <property type="entry name" value="RfaE_dom_II"/>
</dbReference>
<keyword evidence="20" id="KW-1185">Reference proteome</keyword>
<feature type="domain" description="Cytidyltransferase-like" evidence="18">
    <location>
        <begin position="344"/>
        <end position="469"/>
    </location>
</feature>
<dbReference type="FunFam" id="3.40.1190.20:FF:000002">
    <property type="entry name" value="Bifunctional protein HldE"/>
    <property type="match status" value="1"/>
</dbReference>
<comment type="pathway">
    <text evidence="16">Nucleotide-sugar biosynthesis; ADP-L-glycero-beta-D-manno-heptose biosynthesis; ADP-L-glycero-beta-D-manno-heptose from D-glycero-beta-D-manno-heptose 7-phosphate: step 1/4.</text>
</comment>
<dbReference type="eggNOG" id="COG2870">
    <property type="taxonomic scope" value="Bacteria"/>
</dbReference>
<dbReference type="PANTHER" id="PTHR46969">
    <property type="entry name" value="BIFUNCTIONAL PROTEIN HLDE"/>
    <property type="match status" value="1"/>
</dbReference>
<comment type="pathway">
    <text evidence="3">Bacterial outer membrane biogenesis; LPS core biosynthesis.</text>
</comment>
<dbReference type="eggNOG" id="COG0615">
    <property type="taxonomic scope" value="Bacteria"/>
</dbReference>
<dbReference type="NCBIfam" id="NF008454">
    <property type="entry name" value="PRK11316.1"/>
    <property type="match status" value="1"/>
</dbReference>
<dbReference type="SUPFAM" id="SSF52374">
    <property type="entry name" value="Nucleotidylyl transferase"/>
    <property type="match status" value="1"/>
</dbReference>
<evidence type="ECO:0000259" key="18">
    <source>
        <dbReference type="Pfam" id="PF01467"/>
    </source>
</evidence>
<comment type="function">
    <text evidence="2 16">Catalyzes the ADP transfer from ATP to D-glycero-beta-D-manno-heptose 1-phosphate, yielding ADP-D-glycero-beta-D-manno-heptose.</text>
</comment>
<accession>A4BV07</accession>
<evidence type="ECO:0000256" key="5">
    <source>
        <dbReference type="ARBA" id="ARBA00022679"/>
    </source>
</evidence>
<name>A4BV07_9GAMM</name>
<dbReference type="HOGENOM" id="CLU_021150_2_1_6"/>
<evidence type="ECO:0000256" key="14">
    <source>
        <dbReference type="ARBA" id="ARBA00060955"/>
    </source>
</evidence>
<dbReference type="InterPro" id="IPR002173">
    <property type="entry name" value="Carboh/pur_kinase_PfkB_CS"/>
</dbReference>
<feature type="active site" evidence="16">
    <location>
        <position position="261"/>
    </location>
</feature>
<dbReference type="EMBL" id="AAOF01000022">
    <property type="protein sequence ID" value="EAR20428.1"/>
    <property type="molecule type" value="Genomic_DNA"/>
</dbReference>
<keyword evidence="8 16" id="KW-0418">Kinase</keyword>
<gene>
    <name evidence="16" type="primary">hldE</name>
    <name evidence="19" type="ORF">NB231_13906</name>
</gene>
<dbReference type="Gene3D" id="3.40.50.620">
    <property type="entry name" value="HUPs"/>
    <property type="match status" value="1"/>
</dbReference>
<evidence type="ECO:0000256" key="13">
    <source>
        <dbReference type="ARBA" id="ARBA00052873"/>
    </source>
</evidence>
<dbReference type="GO" id="GO:0033786">
    <property type="term" value="F:heptose-1-phosphate adenylyltransferase activity"/>
    <property type="evidence" value="ECO:0007669"/>
    <property type="project" value="UniProtKB-UniRule"/>
</dbReference>
<keyword evidence="7 16" id="KW-0547">Nucleotide-binding</keyword>
<evidence type="ECO:0000256" key="11">
    <source>
        <dbReference type="ARBA" id="ARBA00023277"/>
    </source>
</evidence>
<keyword evidence="11 16" id="KW-0119">Carbohydrate metabolism</keyword>
<feature type="region of interest" description="Cytidylyltransferase" evidence="16">
    <location>
        <begin position="344"/>
        <end position="478"/>
    </location>
</feature>
<evidence type="ECO:0000256" key="9">
    <source>
        <dbReference type="ARBA" id="ARBA00022840"/>
    </source>
</evidence>
<comment type="caution">
    <text evidence="19">The sequence shown here is derived from an EMBL/GenBank/DDBJ whole genome shotgun (WGS) entry which is preliminary data.</text>
</comment>
<dbReference type="CDD" id="cd01172">
    <property type="entry name" value="RfaE_like"/>
    <property type="match status" value="1"/>
</dbReference>
<dbReference type="NCBIfam" id="TIGR00125">
    <property type="entry name" value="cyt_tran_rel"/>
    <property type="match status" value="1"/>
</dbReference>
<dbReference type="OrthoDB" id="9802794at2"/>
<evidence type="ECO:0000313" key="20">
    <source>
        <dbReference type="Proteomes" id="UP000003374"/>
    </source>
</evidence>
<dbReference type="InterPro" id="IPR023030">
    <property type="entry name" value="Bifunc_HldE"/>
</dbReference>
<dbReference type="EC" id="2.7.7.70" evidence="16"/>
<dbReference type="GO" id="GO:0005524">
    <property type="term" value="F:ATP binding"/>
    <property type="evidence" value="ECO:0007669"/>
    <property type="project" value="UniProtKB-UniRule"/>
</dbReference>
<evidence type="ECO:0000256" key="15">
    <source>
        <dbReference type="ARBA" id="ARBA00061122"/>
    </source>
</evidence>
<keyword evidence="5 16" id="KW-0808">Transferase</keyword>
<evidence type="ECO:0000256" key="8">
    <source>
        <dbReference type="ARBA" id="ARBA00022777"/>
    </source>
</evidence>
<dbReference type="InterPro" id="IPR004821">
    <property type="entry name" value="Cyt_trans-like"/>
</dbReference>
<dbReference type="UniPathway" id="UPA00356">
    <property type="reaction ID" value="UER00437"/>
</dbReference>
<dbReference type="AlphaFoldDB" id="A4BV07"/>
<dbReference type="InterPro" id="IPR014729">
    <property type="entry name" value="Rossmann-like_a/b/a_fold"/>
</dbReference>
<dbReference type="EC" id="2.7.1.167" evidence="16"/>
<evidence type="ECO:0000256" key="7">
    <source>
        <dbReference type="ARBA" id="ARBA00022741"/>
    </source>
</evidence>
<comment type="subunit">
    <text evidence="4 16">Homodimer.</text>
</comment>
<evidence type="ECO:0000256" key="10">
    <source>
        <dbReference type="ARBA" id="ARBA00023268"/>
    </source>
</evidence>
<feature type="region of interest" description="Ribokinase" evidence="16">
    <location>
        <begin position="1"/>
        <end position="316"/>
    </location>
</feature>
<dbReference type="GO" id="GO:0009244">
    <property type="term" value="P:lipopolysaccharide core region biosynthetic process"/>
    <property type="evidence" value="ECO:0007669"/>
    <property type="project" value="UniProtKB-UniPathway"/>
</dbReference>
<dbReference type="GO" id="GO:0005829">
    <property type="term" value="C:cytosol"/>
    <property type="evidence" value="ECO:0007669"/>
    <property type="project" value="TreeGrafter"/>
</dbReference>
<comment type="similarity">
    <text evidence="15 16">In the C-terminal section; belongs to the cytidylyltransferase family.</text>
</comment>
<sequence>MRIPDFHELNVLVAGDAMLDRYWYGEAGRISPEAPVPVVAIARSENRPGGAANVALALAALGVQTTLVAPIGHDEAGTVLRGLLAAAGVRTHWLEQPTGTTITKLRIISQHQQMLRVDFEGSAAAVAGVSPEILGQSLSRVDAVIFSDYAKGALAQVAPLIHACREAGRPVLIDPKRSEFAAYAGASVLTPNRAEFERMVGRCGSEFERVERARELLLRLDLTAMLLTRGEEGMTLIERDREAVHIAARAQEVFDVTGAGDTVVAVLGAALAAGEELAQAAALANLAAGVVVGKLGTATVSLTELHAAAQRWLPAADGPCGIVTEGELIALMDGLRQRQDVVVMTNGCFDILHPGHIAYLEQAKACGDWLIVAVNDDDSVRRLKGRGRPINPLAQRMAVLAGLAAVDWVVSFSEDTPVRLIEAIGPDVLVKGGDYRLEEVAGHEGVLARGGQVRLLPLEGGYSTTGIVERIYRGGSRR</sequence>
<dbReference type="GO" id="GO:0016773">
    <property type="term" value="F:phosphotransferase activity, alcohol group as acceptor"/>
    <property type="evidence" value="ECO:0007669"/>
    <property type="project" value="InterPro"/>
</dbReference>
<organism evidence="19 20">
    <name type="scientific">Nitrococcus mobilis Nb-231</name>
    <dbReference type="NCBI Taxonomy" id="314278"/>
    <lineage>
        <taxon>Bacteria</taxon>
        <taxon>Pseudomonadati</taxon>
        <taxon>Pseudomonadota</taxon>
        <taxon>Gammaproteobacteria</taxon>
        <taxon>Chromatiales</taxon>
        <taxon>Ectothiorhodospiraceae</taxon>
        <taxon>Nitrococcus</taxon>
    </lineage>
</organism>
<dbReference type="STRING" id="314278.NB231_13906"/>
<comment type="catalytic activity">
    <reaction evidence="13 16">
        <text>D-glycero-beta-D-manno-heptose 7-phosphate + ATP = D-glycero-beta-D-manno-heptose 1,7-bisphosphate + ADP + H(+)</text>
        <dbReference type="Rhea" id="RHEA:27473"/>
        <dbReference type="ChEBI" id="CHEBI:15378"/>
        <dbReference type="ChEBI" id="CHEBI:30616"/>
        <dbReference type="ChEBI" id="CHEBI:60204"/>
        <dbReference type="ChEBI" id="CHEBI:60208"/>
        <dbReference type="ChEBI" id="CHEBI:456216"/>
        <dbReference type="EC" id="2.7.1.167"/>
    </reaction>
</comment>
<evidence type="ECO:0000313" key="19">
    <source>
        <dbReference type="EMBL" id="EAR20428.1"/>
    </source>
</evidence>
<feature type="binding site" evidence="16">
    <location>
        <begin position="192"/>
        <end position="195"/>
    </location>
    <ligand>
        <name>ATP</name>
        <dbReference type="ChEBI" id="CHEBI:30616"/>
    </ligand>
</feature>
<feature type="domain" description="Carbohydrate kinase PfkB" evidence="17">
    <location>
        <begin position="11"/>
        <end position="299"/>
    </location>
</feature>
<evidence type="ECO:0000259" key="17">
    <source>
        <dbReference type="Pfam" id="PF00294"/>
    </source>
</evidence>